<gene>
    <name evidence="2" type="ORF">dnl_33790</name>
</gene>
<keyword evidence="3" id="KW-1185">Reference proteome</keyword>
<sequence>MNKKKANKSLPDIELPQAHRNDLRGKQSVRATFKLSEDAIKTLSIVATHLGIKQKSLFDHLIEDIQSLKSIARECQIHNIESQFRVQKTYVLSRRTLSSLDETSKSFNAPRDILVEYSIKRLIPIISKERKRHELRKQALKEFEEYLGTGEQIMKKLNESLGTEDPVYTKFEKAVEGVKNAFHFINEFIEKGKSIEDF</sequence>
<dbReference type="KEGG" id="dli:dnl_33790"/>
<protein>
    <submittedName>
        <fullName evidence="2">Uncharacterized protein</fullName>
    </submittedName>
</protein>
<dbReference type="EMBL" id="CP061799">
    <property type="protein sequence ID" value="QTA81055.1"/>
    <property type="molecule type" value="Genomic_DNA"/>
</dbReference>
<organism evidence="2 3">
    <name type="scientific">Desulfonema limicola</name>
    <dbReference type="NCBI Taxonomy" id="45656"/>
    <lineage>
        <taxon>Bacteria</taxon>
        <taxon>Pseudomonadati</taxon>
        <taxon>Thermodesulfobacteriota</taxon>
        <taxon>Desulfobacteria</taxon>
        <taxon>Desulfobacterales</taxon>
        <taxon>Desulfococcaceae</taxon>
        <taxon>Desulfonema</taxon>
    </lineage>
</organism>
<dbReference type="AlphaFoldDB" id="A0A975B940"/>
<name>A0A975B940_9BACT</name>
<evidence type="ECO:0000313" key="3">
    <source>
        <dbReference type="Proteomes" id="UP000663720"/>
    </source>
</evidence>
<evidence type="ECO:0000256" key="1">
    <source>
        <dbReference type="SAM" id="MobiDB-lite"/>
    </source>
</evidence>
<dbReference type="Proteomes" id="UP000663720">
    <property type="component" value="Chromosome"/>
</dbReference>
<evidence type="ECO:0000313" key="2">
    <source>
        <dbReference type="EMBL" id="QTA81055.1"/>
    </source>
</evidence>
<accession>A0A975B940</accession>
<feature type="region of interest" description="Disordered" evidence="1">
    <location>
        <begin position="1"/>
        <end position="21"/>
    </location>
</feature>
<dbReference type="RefSeq" id="WP_246514713.1">
    <property type="nucleotide sequence ID" value="NZ_CP061799.1"/>
</dbReference>
<proteinExistence type="predicted"/>
<reference evidence="2" key="1">
    <citation type="journal article" date="2021" name="Microb. Physiol.">
        <title>Proteogenomic Insights into the Physiology of Marine, Sulfate-Reducing, Filamentous Desulfonema limicola and Desulfonema magnum.</title>
        <authorList>
            <person name="Schnaars V."/>
            <person name="Wohlbrand L."/>
            <person name="Scheve S."/>
            <person name="Hinrichs C."/>
            <person name="Reinhardt R."/>
            <person name="Rabus R."/>
        </authorList>
    </citation>
    <scope>NUCLEOTIDE SEQUENCE</scope>
    <source>
        <strain evidence="2">5ac10</strain>
    </source>
</reference>